<dbReference type="OrthoDB" id="271910at2759"/>
<dbReference type="PANTHER" id="PTHR11142">
    <property type="entry name" value="PSEUDOURIDYLATE SYNTHASE"/>
    <property type="match status" value="1"/>
</dbReference>
<dbReference type="Proteomes" id="UP000657918">
    <property type="component" value="Unassembled WGS sequence"/>
</dbReference>
<proteinExistence type="inferred from homology"/>
<comment type="similarity">
    <text evidence="1 4">Belongs to the tRNA pseudouridine synthase TruA family.</text>
</comment>
<evidence type="ECO:0000256" key="3">
    <source>
        <dbReference type="ARBA" id="ARBA00023235"/>
    </source>
</evidence>
<dbReference type="EC" id="5.4.99.12" evidence="4"/>
<keyword evidence="3 4" id="KW-0413">Isomerase</keyword>
<evidence type="ECO:0000259" key="5">
    <source>
        <dbReference type="Pfam" id="PF01416"/>
    </source>
</evidence>
<dbReference type="InterPro" id="IPR020095">
    <property type="entry name" value="PsdUridine_synth_TruA_C"/>
</dbReference>
<comment type="caution">
    <text evidence="6">The sequence shown here is derived from an EMBL/GenBank/DDBJ whole genome shotgun (WGS) entry which is preliminary data.</text>
</comment>
<dbReference type="FunFam" id="3.30.70.580:FF:000027">
    <property type="entry name" value="tRNA pseudouridine synthase"/>
    <property type="match status" value="1"/>
</dbReference>
<evidence type="ECO:0000256" key="4">
    <source>
        <dbReference type="RuleBase" id="RU003792"/>
    </source>
</evidence>
<evidence type="ECO:0000256" key="1">
    <source>
        <dbReference type="ARBA" id="ARBA00009375"/>
    </source>
</evidence>
<evidence type="ECO:0000313" key="7">
    <source>
        <dbReference type="Proteomes" id="UP000657918"/>
    </source>
</evidence>
<sequence>MLKTPLQTLKSLPIITKQQTRRITRNSVVMEAQNEKVYAHYNHTDSCKFSRWTARESFEFMYARPWQEVVDFYFKSVNGRLSLLELFGTQAHDVHGDDKIEEVSNETALLEGVSNVDKSGRWARVTFKIVLSYHGGSFDGWQKQPGLNTVQGLVEKSLGRFVDEKKAQELKEKSKPLEGCASVAGRTDKGVSALQQVCSFYTWRKDVKPHEIEDAINDVAPGKVRVVSVSEVSRAFHPNFSAKWRRYLYIFPLNNGENREEIEGEGDIENFSCRENCEKQRNECELASEENVENSIISDEDQLEGAKKPRSFSVCRVNQLLQQLEGKLLSYKMFARDTKALRNVGPPTECYFYHARATETSLPCPVNFLTITALLKLFVSPCNHIALILDHGKEIKVMCVELVANRFLRKMVRVLVATAVREAAAGAQEDALLKLMDATCRRATAPPAPPDGLCLVNVGYTEFDPRNCLIP</sequence>
<evidence type="ECO:0000256" key="2">
    <source>
        <dbReference type="ARBA" id="ARBA00022694"/>
    </source>
</evidence>
<dbReference type="Gene3D" id="3.30.70.580">
    <property type="entry name" value="Pseudouridine synthase I, catalytic domain, N-terminal subdomain"/>
    <property type="match status" value="1"/>
</dbReference>
<dbReference type="AlphaFoldDB" id="A0A835J3T7"/>
<reference evidence="6 7" key="1">
    <citation type="submission" date="2020-10" db="EMBL/GenBank/DDBJ databases">
        <title>Plant Genome Project.</title>
        <authorList>
            <person name="Zhang R.-G."/>
        </authorList>
    </citation>
    <scope>NUCLEOTIDE SEQUENCE [LARGE SCALE GENOMIC DNA]</scope>
    <source>
        <strain evidence="6">FAFU-HL-1</strain>
        <tissue evidence="6">Leaf</tissue>
    </source>
</reference>
<protein>
    <recommendedName>
        <fullName evidence="4">tRNA pseudouridine synthase</fullName>
        <ecNumber evidence="4">5.4.99.12</ecNumber>
    </recommendedName>
</protein>
<accession>A0A835J3T7</accession>
<organism evidence="6 7">
    <name type="scientific">Salix dunnii</name>
    <dbReference type="NCBI Taxonomy" id="1413687"/>
    <lineage>
        <taxon>Eukaryota</taxon>
        <taxon>Viridiplantae</taxon>
        <taxon>Streptophyta</taxon>
        <taxon>Embryophyta</taxon>
        <taxon>Tracheophyta</taxon>
        <taxon>Spermatophyta</taxon>
        <taxon>Magnoliopsida</taxon>
        <taxon>eudicotyledons</taxon>
        <taxon>Gunneridae</taxon>
        <taxon>Pentapetalae</taxon>
        <taxon>rosids</taxon>
        <taxon>fabids</taxon>
        <taxon>Malpighiales</taxon>
        <taxon>Salicaceae</taxon>
        <taxon>Saliceae</taxon>
        <taxon>Salix</taxon>
    </lineage>
</organism>
<dbReference type="InterPro" id="IPR020097">
    <property type="entry name" value="PsdUridine_synth_TruA_a/b_dom"/>
</dbReference>
<dbReference type="GO" id="GO:0031119">
    <property type="term" value="P:tRNA pseudouridine synthesis"/>
    <property type="evidence" value="ECO:0007669"/>
    <property type="project" value="TreeGrafter"/>
</dbReference>
<dbReference type="InterPro" id="IPR020103">
    <property type="entry name" value="PsdUridine_synth_cat_dom_sf"/>
</dbReference>
<dbReference type="EMBL" id="JADGMS010000018">
    <property type="protein sequence ID" value="KAF9662998.1"/>
    <property type="molecule type" value="Genomic_DNA"/>
</dbReference>
<keyword evidence="7" id="KW-1185">Reference proteome</keyword>
<dbReference type="GO" id="GO:0160147">
    <property type="term" value="F:tRNA pseudouridine(38-40) synthase activity"/>
    <property type="evidence" value="ECO:0007669"/>
    <property type="project" value="UniProtKB-EC"/>
</dbReference>
<keyword evidence="2 4" id="KW-0819">tRNA processing</keyword>
<comment type="catalytic activity">
    <reaction evidence="4">
        <text>uridine(38/39/40) in tRNA = pseudouridine(38/39/40) in tRNA</text>
        <dbReference type="Rhea" id="RHEA:22376"/>
        <dbReference type="Rhea" id="RHEA-COMP:10085"/>
        <dbReference type="Rhea" id="RHEA-COMP:10087"/>
        <dbReference type="ChEBI" id="CHEBI:65314"/>
        <dbReference type="ChEBI" id="CHEBI:65315"/>
        <dbReference type="EC" id="5.4.99.12"/>
    </reaction>
</comment>
<dbReference type="InterPro" id="IPR001406">
    <property type="entry name" value="PsdUridine_synth_TruA"/>
</dbReference>
<feature type="domain" description="Pseudouridine synthase I TruA alpha/beta" evidence="5">
    <location>
        <begin position="385"/>
        <end position="460"/>
    </location>
</feature>
<dbReference type="SUPFAM" id="SSF55120">
    <property type="entry name" value="Pseudouridine synthase"/>
    <property type="match status" value="1"/>
</dbReference>
<name>A0A835J3T7_9ROSI</name>
<dbReference type="GO" id="GO:0003723">
    <property type="term" value="F:RNA binding"/>
    <property type="evidence" value="ECO:0007669"/>
    <property type="project" value="InterPro"/>
</dbReference>
<dbReference type="Gene3D" id="3.30.70.660">
    <property type="entry name" value="Pseudouridine synthase I, catalytic domain, C-terminal subdomain"/>
    <property type="match status" value="1"/>
</dbReference>
<dbReference type="Pfam" id="PF01416">
    <property type="entry name" value="PseudoU_synth_1"/>
    <property type="match status" value="1"/>
</dbReference>
<evidence type="ECO:0000313" key="6">
    <source>
        <dbReference type="EMBL" id="KAF9662998.1"/>
    </source>
</evidence>
<dbReference type="InterPro" id="IPR020094">
    <property type="entry name" value="TruA/RsuA/RluB/E/F_N"/>
</dbReference>
<dbReference type="PANTHER" id="PTHR11142:SF10">
    <property type="entry name" value="TRNA PSEUDOURIDINE SYNTHASE"/>
    <property type="match status" value="1"/>
</dbReference>
<gene>
    <name evidence="6" type="ORF">SADUNF_Sadunf18G0112600</name>
</gene>